<dbReference type="Proteomes" id="UP000800035">
    <property type="component" value="Unassembled WGS sequence"/>
</dbReference>
<feature type="compositionally biased region" description="Polar residues" evidence="1">
    <location>
        <begin position="309"/>
        <end position="328"/>
    </location>
</feature>
<dbReference type="InterPro" id="IPR008816">
    <property type="entry name" value="Gly_zipper_2TM_dom"/>
</dbReference>
<feature type="region of interest" description="Disordered" evidence="1">
    <location>
        <begin position="253"/>
        <end position="349"/>
    </location>
</feature>
<feature type="domain" description="Glycine zipper 2TM" evidence="3">
    <location>
        <begin position="349"/>
        <end position="390"/>
    </location>
</feature>
<dbReference type="GO" id="GO:0019867">
    <property type="term" value="C:outer membrane"/>
    <property type="evidence" value="ECO:0007669"/>
    <property type="project" value="InterPro"/>
</dbReference>
<evidence type="ECO:0000313" key="4">
    <source>
        <dbReference type="EMBL" id="KAF1949570.1"/>
    </source>
</evidence>
<dbReference type="SUPFAM" id="SSF69118">
    <property type="entry name" value="AhpD-like"/>
    <property type="match status" value="1"/>
</dbReference>
<dbReference type="GO" id="GO:0051920">
    <property type="term" value="F:peroxiredoxin activity"/>
    <property type="evidence" value="ECO:0007669"/>
    <property type="project" value="InterPro"/>
</dbReference>
<accession>A0A6A5TB90</accession>
<dbReference type="OrthoDB" id="2107166at2759"/>
<dbReference type="Pfam" id="PF02627">
    <property type="entry name" value="CMD"/>
    <property type="match status" value="1"/>
</dbReference>
<dbReference type="Pfam" id="PF05433">
    <property type="entry name" value="Rick_17kDa_Anti"/>
    <property type="match status" value="1"/>
</dbReference>
<feature type="compositionally biased region" description="Gly residues" evidence="1">
    <location>
        <begin position="337"/>
        <end position="349"/>
    </location>
</feature>
<feature type="compositionally biased region" description="Gly residues" evidence="1">
    <location>
        <begin position="253"/>
        <end position="283"/>
    </location>
</feature>
<evidence type="ECO:0008006" key="6">
    <source>
        <dbReference type="Google" id="ProtNLM"/>
    </source>
</evidence>
<dbReference type="PANTHER" id="PTHR37014">
    <property type="entry name" value="EXPRESSION LETHALITY PROTEIN HEL10, PUTATIVE (AFU_ORTHOLOGUE AFUA_1G06580)-RELATED"/>
    <property type="match status" value="1"/>
</dbReference>
<dbReference type="Gene3D" id="1.20.1290.10">
    <property type="entry name" value="AhpD-like"/>
    <property type="match status" value="1"/>
</dbReference>
<dbReference type="InterPro" id="IPR029032">
    <property type="entry name" value="AhpD-like"/>
</dbReference>
<evidence type="ECO:0000259" key="2">
    <source>
        <dbReference type="Pfam" id="PF02627"/>
    </source>
</evidence>
<dbReference type="PANTHER" id="PTHR37014:SF1">
    <property type="entry name" value="EXPRESSION LETHALITY PROTEIN HEL10, PUTATIVE (AFU_ORTHOLOGUE AFUA_1G06580)-RELATED"/>
    <property type="match status" value="1"/>
</dbReference>
<keyword evidence="5" id="KW-1185">Reference proteome</keyword>
<evidence type="ECO:0000259" key="3">
    <source>
        <dbReference type="Pfam" id="PF05433"/>
    </source>
</evidence>
<evidence type="ECO:0000256" key="1">
    <source>
        <dbReference type="SAM" id="MobiDB-lite"/>
    </source>
</evidence>
<feature type="domain" description="Carboxymuconolactone decarboxylase-like" evidence="2">
    <location>
        <begin position="60"/>
        <end position="131"/>
    </location>
</feature>
<dbReference type="EMBL" id="ML977035">
    <property type="protein sequence ID" value="KAF1949570.1"/>
    <property type="molecule type" value="Genomic_DNA"/>
</dbReference>
<name>A0A6A5TB90_9PLEO</name>
<dbReference type="InterPro" id="IPR003779">
    <property type="entry name" value="CMD-like"/>
</dbReference>
<reference evidence="4" key="1">
    <citation type="journal article" date="2020" name="Stud. Mycol.">
        <title>101 Dothideomycetes genomes: a test case for predicting lifestyles and emergence of pathogens.</title>
        <authorList>
            <person name="Haridas S."/>
            <person name="Albert R."/>
            <person name="Binder M."/>
            <person name="Bloem J."/>
            <person name="Labutti K."/>
            <person name="Salamov A."/>
            <person name="Andreopoulos B."/>
            <person name="Baker S."/>
            <person name="Barry K."/>
            <person name="Bills G."/>
            <person name="Bluhm B."/>
            <person name="Cannon C."/>
            <person name="Castanera R."/>
            <person name="Culley D."/>
            <person name="Daum C."/>
            <person name="Ezra D."/>
            <person name="Gonzalez J."/>
            <person name="Henrissat B."/>
            <person name="Kuo A."/>
            <person name="Liang C."/>
            <person name="Lipzen A."/>
            <person name="Lutzoni F."/>
            <person name="Magnuson J."/>
            <person name="Mondo S."/>
            <person name="Nolan M."/>
            <person name="Ohm R."/>
            <person name="Pangilinan J."/>
            <person name="Park H.-J."/>
            <person name="Ramirez L."/>
            <person name="Alfaro M."/>
            <person name="Sun H."/>
            <person name="Tritt A."/>
            <person name="Yoshinaga Y."/>
            <person name="Zwiers L.-H."/>
            <person name="Turgeon B."/>
            <person name="Goodwin S."/>
            <person name="Spatafora J."/>
            <person name="Crous P."/>
            <person name="Grigoriev I."/>
        </authorList>
    </citation>
    <scope>NUCLEOTIDE SEQUENCE</scope>
    <source>
        <strain evidence="4">CBS 675.92</strain>
    </source>
</reference>
<dbReference type="AlphaFoldDB" id="A0A6A5TB90"/>
<feature type="region of interest" description="Disordered" evidence="1">
    <location>
        <begin position="388"/>
        <end position="415"/>
    </location>
</feature>
<proteinExistence type="predicted"/>
<gene>
    <name evidence="4" type="ORF">CC80DRAFT_598748</name>
</gene>
<sequence length="415" mass="44381">MASRFPTPSGEGSLRDLVSSSLHAIYRGEPPFDYEDKSGQLIRCFTSMPYTPHIAPHAFELQKSIYSPETLPARTRQVGILAVAATFDAPYIIYCHTAMSTKLGLTDEQFQDAISGRSPTGISEEEMVAYETALLLARDRKALSDISPAAGLPTKAHQSRINPFSIMPTLPTPEEIHYMQEHIHETKAPEIIACITAPLIVTTVVVALRFVSRKLSHVPITSSDWWIVVALLTVVVSNYGNYRQGGYPPQGYNNGGNNGYGPQQGHGGAANEYYGGGGGGGPPQGYPPQQPHHQQNFGGCPGYGAEPPQYQQYPSAASHSSNSGRNSENQGYQNQYGGQGDPEGDRGIMGGLAGGAAGAYGGHALGGKAGHGTSGTIIGAIAGAFAGHKTQDAAEDWKHKHDDKKEEEKRKNHEQ</sequence>
<evidence type="ECO:0000313" key="5">
    <source>
        <dbReference type="Proteomes" id="UP000800035"/>
    </source>
</evidence>
<feature type="compositionally biased region" description="Basic and acidic residues" evidence="1">
    <location>
        <begin position="389"/>
        <end position="415"/>
    </location>
</feature>
<organism evidence="4 5">
    <name type="scientific">Byssothecium circinans</name>
    <dbReference type="NCBI Taxonomy" id="147558"/>
    <lineage>
        <taxon>Eukaryota</taxon>
        <taxon>Fungi</taxon>
        <taxon>Dikarya</taxon>
        <taxon>Ascomycota</taxon>
        <taxon>Pezizomycotina</taxon>
        <taxon>Dothideomycetes</taxon>
        <taxon>Pleosporomycetidae</taxon>
        <taxon>Pleosporales</taxon>
        <taxon>Massarineae</taxon>
        <taxon>Massarinaceae</taxon>
        <taxon>Byssothecium</taxon>
    </lineage>
</organism>
<protein>
    <recommendedName>
        <fullName evidence="6">Carboxymuconolactone decarboxylase-like domain-containing protein</fullName>
    </recommendedName>
</protein>